<dbReference type="PANTHER" id="PTHR28229:SF1">
    <property type="entry name" value="TRANSLOCATION PROTEIN SEC66"/>
    <property type="match status" value="1"/>
</dbReference>
<evidence type="ECO:0000313" key="3">
    <source>
        <dbReference type="Proteomes" id="UP001527925"/>
    </source>
</evidence>
<organism evidence="2 3">
    <name type="scientific">Polyrhizophydium stewartii</name>
    <dbReference type="NCBI Taxonomy" id="2732419"/>
    <lineage>
        <taxon>Eukaryota</taxon>
        <taxon>Fungi</taxon>
        <taxon>Fungi incertae sedis</taxon>
        <taxon>Chytridiomycota</taxon>
        <taxon>Chytridiomycota incertae sedis</taxon>
        <taxon>Chytridiomycetes</taxon>
        <taxon>Rhizophydiales</taxon>
        <taxon>Rhizophydiales incertae sedis</taxon>
        <taxon>Polyrhizophydium</taxon>
    </lineage>
</organism>
<gene>
    <name evidence="2" type="ORF">HK105_206115</name>
</gene>
<accession>A0ABR4N4C8</accession>
<feature type="compositionally biased region" description="Basic and acidic residues" evidence="1">
    <location>
        <begin position="44"/>
        <end position="53"/>
    </location>
</feature>
<dbReference type="EMBL" id="JADGIZ020000034">
    <property type="protein sequence ID" value="KAL2914343.1"/>
    <property type="molecule type" value="Genomic_DNA"/>
</dbReference>
<name>A0ABR4N4C8_9FUNG</name>
<evidence type="ECO:0000313" key="2">
    <source>
        <dbReference type="EMBL" id="KAL2914343.1"/>
    </source>
</evidence>
<feature type="compositionally biased region" description="Low complexity" evidence="1">
    <location>
        <begin position="94"/>
        <end position="107"/>
    </location>
</feature>
<keyword evidence="3" id="KW-1185">Reference proteome</keyword>
<evidence type="ECO:0000256" key="1">
    <source>
        <dbReference type="SAM" id="MobiDB-lite"/>
    </source>
</evidence>
<comment type="caution">
    <text evidence="2">The sequence shown here is derived from an EMBL/GenBank/DDBJ whole genome shotgun (WGS) entry which is preliminary data.</text>
</comment>
<dbReference type="PANTHER" id="PTHR28229">
    <property type="entry name" value="TRANSLOCATION PROTEIN SEC66"/>
    <property type="match status" value="1"/>
</dbReference>
<dbReference type="Proteomes" id="UP001527925">
    <property type="component" value="Unassembled WGS sequence"/>
</dbReference>
<protein>
    <submittedName>
        <fullName evidence="2">Uncharacterized protein</fullName>
    </submittedName>
</protein>
<dbReference type="InterPro" id="IPR018624">
    <property type="entry name" value="Sec66"/>
</dbReference>
<sequence>MRITLESTAAADTAARSGAEPTAAAAASAPAPEKEGGLLEALEAPEHGGDSISQQERDAFLEHAAAVTADLLRFGRSAIAQGTARASAATPLDSGAGATSNGSAAVSPKLSPTSAKKPNGKDTDHKAAAESERHRDAAKDRHRQDLDTLGTEPAILEQIKEQVFYAQGEIQLALDITMRLIAARKRSPEDPNAVENQLRLSNAARRPAAKPASRIRDLQFLLASKAMSLRKASASLVSRAAVLSQIIDHEQHFYGLQAFALRRQNWPLEPRIGIVSGAILFADYGFRKAGSSFNEIAEADVLRRSARSASPAFDLNSMSIGESAIANPAHEDVADPGDAITIVPVHTRPTLVDIRIASLDALSQTQELASRGAQSHAKQHVNFASRLLSIGARVSVRVAHKQALASPEYDGAATDDVGNPAS</sequence>
<feature type="compositionally biased region" description="Low complexity" evidence="1">
    <location>
        <begin position="8"/>
        <end position="31"/>
    </location>
</feature>
<proteinExistence type="predicted"/>
<reference evidence="2 3" key="1">
    <citation type="submission" date="2023-09" db="EMBL/GenBank/DDBJ databases">
        <title>Pangenome analysis of Batrachochytrium dendrobatidis and related Chytrids.</title>
        <authorList>
            <person name="Yacoub M.N."/>
            <person name="Stajich J.E."/>
            <person name="James T.Y."/>
        </authorList>
    </citation>
    <scope>NUCLEOTIDE SEQUENCE [LARGE SCALE GENOMIC DNA]</scope>
    <source>
        <strain evidence="2 3">JEL0888</strain>
    </source>
</reference>
<feature type="region of interest" description="Disordered" evidence="1">
    <location>
        <begin position="1"/>
        <end position="53"/>
    </location>
</feature>
<feature type="region of interest" description="Disordered" evidence="1">
    <location>
        <begin position="87"/>
        <end position="146"/>
    </location>
</feature>
<feature type="compositionally biased region" description="Basic and acidic residues" evidence="1">
    <location>
        <begin position="119"/>
        <end position="146"/>
    </location>
</feature>